<feature type="region of interest" description="Disordered" evidence="3">
    <location>
        <begin position="211"/>
        <end position="261"/>
    </location>
</feature>
<dbReference type="Gene3D" id="3.40.50.10320">
    <property type="entry name" value="LmbE-like"/>
    <property type="match status" value="1"/>
</dbReference>
<accession>A0AAW2H6Y7</accession>
<name>A0AAW2H6Y7_9NEOP</name>
<dbReference type="GO" id="GO:0000225">
    <property type="term" value="F:N-acetylglucosaminylphosphatidylinositol deacetylase activity"/>
    <property type="evidence" value="ECO:0007669"/>
    <property type="project" value="UniProtKB-EC"/>
</dbReference>
<dbReference type="EC" id="3.5.1.89" evidence="2"/>
<organism evidence="4">
    <name type="scientific">Menopon gallinae</name>
    <name type="common">poultry shaft louse</name>
    <dbReference type="NCBI Taxonomy" id="328185"/>
    <lineage>
        <taxon>Eukaryota</taxon>
        <taxon>Metazoa</taxon>
        <taxon>Ecdysozoa</taxon>
        <taxon>Arthropoda</taxon>
        <taxon>Hexapoda</taxon>
        <taxon>Insecta</taxon>
        <taxon>Pterygota</taxon>
        <taxon>Neoptera</taxon>
        <taxon>Paraneoptera</taxon>
        <taxon>Psocodea</taxon>
        <taxon>Troctomorpha</taxon>
        <taxon>Phthiraptera</taxon>
        <taxon>Amblycera</taxon>
        <taxon>Menoponidae</taxon>
        <taxon>Menopon</taxon>
    </lineage>
</organism>
<dbReference type="InterPro" id="IPR011989">
    <property type="entry name" value="ARM-like"/>
</dbReference>
<comment type="similarity">
    <text evidence="1">Belongs to the PIGL family.</text>
</comment>
<dbReference type="InterPro" id="IPR016024">
    <property type="entry name" value="ARM-type_fold"/>
</dbReference>
<feature type="region of interest" description="Disordered" evidence="3">
    <location>
        <begin position="619"/>
        <end position="656"/>
    </location>
</feature>
<protein>
    <recommendedName>
        <fullName evidence="2">N-acetylglucosaminylphosphatidylinositol deacetylase</fullName>
        <ecNumber evidence="2">3.5.1.89</ecNumber>
    </recommendedName>
</protein>
<dbReference type="Pfam" id="PF02585">
    <property type="entry name" value="PIG-L"/>
    <property type="match status" value="1"/>
</dbReference>
<feature type="compositionally biased region" description="Polar residues" evidence="3">
    <location>
        <begin position="634"/>
        <end position="649"/>
    </location>
</feature>
<dbReference type="GO" id="GO:0005783">
    <property type="term" value="C:endoplasmic reticulum"/>
    <property type="evidence" value="ECO:0007669"/>
    <property type="project" value="TreeGrafter"/>
</dbReference>
<dbReference type="SUPFAM" id="SSF102588">
    <property type="entry name" value="LmbE-like"/>
    <property type="match status" value="1"/>
</dbReference>
<feature type="region of interest" description="Disordered" evidence="3">
    <location>
        <begin position="415"/>
        <end position="435"/>
    </location>
</feature>
<reference evidence="4" key="1">
    <citation type="journal article" date="2024" name="Gigascience">
        <title>Chromosome-level genome of the poultry shaft louse Menopon gallinae provides insight into the host-switching and adaptive evolution of parasitic lice.</title>
        <authorList>
            <person name="Xu Y."/>
            <person name="Ma L."/>
            <person name="Liu S."/>
            <person name="Liang Y."/>
            <person name="Liu Q."/>
            <person name="He Z."/>
            <person name="Tian L."/>
            <person name="Duan Y."/>
            <person name="Cai W."/>
            <person name="Li H."/>
            <person name="Song F."/>
        </authorList>
    </citation>
    <scope>NUCLEOTIDE SEQUENCE</scope>
    <source>
        <strain evidence="4">Cailab_2023a</strain>
    </source>
</reference>
<evidence type="ECO:0000313" key="4">
    <source>
        <dbReference type="EMBL" id="KAL0265547.1"/>
    </source>
</evidence>
<comment type="caution">
    <text evidence="4">The sequence shown here is derived from an EMBL/GenBank/DDBJ whole genome shotgun (WGS) entry which is preliminary data.</text>
</comment>
<proteinExistence type="inferred from homology"/>
<feature type="compositionally biased region" description="Polar residues" evidence="3">
    <location>
        <begin position="321"/>
        <end position="331"/>
    </location>
</feature>
<sequence length="987" mass="106581">MRTHAALPQMLHISVVCPPHRPQGAGVFLCLLYVPRAPTLMKKTSKPDLQTLVDTLKVFNNVKESESSWAAINTNITLLSDLVQTRQDAVAVLDTLHPLVQSAMLSDRSRLSGSALHLLRTCAERGANMNNYTYFLPPLFKLVNRPSKVFSQRAEEVLVLLCKLINIDRHAMLFKDMFRSANKLVRLAVIKVVKHSSHPDLKGLVERAQTDASAEVRSEAKSHYSPLKKAARTADSSVPPMPVRSGGAGESRPAVPPKEPETCWSKELGCVQGPGFAEKAPAEQRPRAPSSAGVVRLGGLSRLHATRKRGISAGTVPLQGRTAQDGDNLTPNTLSRYLKNYQKSVLNKEAEASLLHKIKKREEIMKEFTSYAAPSSAQKPSVESFSGTPLGSSSTCVVSPSLRASVSRLLGEKGCASDGCSVPPGPSGAAAQKRQQGLAYDNPGLKLLQDFIWVSHADEAASPAEPVPPPHPSPASCGLRRDPPTESSAASSASAGLFTTDIQTLIDGKAGGTPSHGPGSTMERSESFVGFLLKTGDKLSEMPDAAAESLPADTPGEQHSCLEASTVEGADAVGECAESLECKDSGDAAEADVSFASTCADQPACEDGAGNASFQTMPRAEEDRTGPADEDCAAQSTESKQSGCSNHDTTAYEDMPSLDMSEQLSCDISRLSLHERDADKTVVLEQCVSTNGHANTSGMALEENLCDVADKFALHTHDTVCMDGAEGTFPCSSGLLLEISMMENAGSSTEFTEIDSVIFANKKTMARKKDLVMACVAVLAVFLRNLKRMVCTTASTLPRAKSLLLIAHPDDESMFFAPTLLHLHKKATILCLSSGGYYGEGAARQREMRRLCAYLGVKAVILGFEDNGDWSPVAINAVLEALHRLCRFKYIYTFDSRGVSGHKNHVACHAGAKAFSAKTKVPVFYLKSTGLFSKYCFDLGLSKVAAYTSINEMLQPLRMMLFHRSQLTWYRWVYILVSNYMQYNDYI</sequence>
<dbReference type="InterPro" id="IPR024078">
    <property type="entry name" value="LmbE-like_dom_sf"/>
</dbReference>
<feature type="region of interest" description="Disordered" evidence="3">
    <location>
        <begin position="306"/>
        <end position="331"/>
    </location>
</feature>
<dbReference type="PANTHER" id="PTHR12993:SF11">
    <property type="entry name" value="N-ACETYLGLUCOSAMINYL-PHOSPHATIDYLINOSITOL DE-N-ACETYLASE"/>
    <property type="match status" value="1"/>
</dbReference>
<evidence type="ECO:0000256" key="3">
    <source>
        <dbReference type="SAM" id="MobiDB-lite"/>
    </source>
</evidence>
<dbReference type="AlphaFoldDB" id="A0AAW2H6Y7"/>
<feature type="region of interest" description="Disordered" evidence="3">
    <location>
        <begin position="459"/>
        <end position="494"/>
    </location>
</feature>
<feature type="compositionally biased region" description="Basic and acidic residues" evidence="3">
    <location>
        <begin position="211"/>
        <end position="222"/>
    </location>
</feature>
<evidence type="ECO:0000256" key="2">
    <source>
        <dbReference type="ARBA" id="ARBA00012176"/>
    </source>
</evidence>
<dbReference type="SUPFAM" id="SSF48371">
    <property type="entry name" value="ARM repeat"/>
    <property type="match status" value="1"/>
</dbReference>
<evidence type="ECO:0000256" key="1">
    <source>
        <dbReference type="ARBA" id="ARBA00006066"/>
    </source>
</evidence>
<gene>
    <name evidence="4" type="ORF">PYX00_011259</name>
</gene>
<dbReference type="Gene3D" id="1.25.10.10">
    <property type="entry name" value="Leucine-rich Repeat Variant"/>
    <property type="match status" value="1"/>
</dbReference>
<dbReference type="EMBL" id="JARGDH010000006">
    <property type="protein sequence ID" value="KAL0265547.1"/>
    <property type="molecule type" value="Genomic_DNA"/>
</dbReference>
<dbReference type="PANTHER" id="PTHR12993">
    <property type="entry name" value="N-ACETYLGLUCOSAMINYL-PHOSPHATIDYLINOSITOL DE-N-ACETYLASE-RELATED"/>
    <property type="match status" value="1"/>
</dbReference>
<dbReference type="InterPro" id="IPR003737">
    <property type="entry name" value="GlcNAc_PI_deacetylase-related"/>
</dbReference>